<dbReference type="Pfam" id="PF00075">
    <property type="entry name" value="RNase_H"/>
    <property type="match status" value="1"/>
</dbReference>
<feature type="domain" description="RNase H type-1" evidence="1">
    <location>
        <begin position="44"/>
        <end position="161"/>
    </location>
</feature>
<evidence type="ECO:0000313" key="3">
    <source>
        <dbReference type="EMBL" id="GIX85703.1"/>
    </source>
</evidence>
<dbReference type="EMBL" id="BPLR01021087">
    <property type="protein sequence ID" value="GIX85703.1"/>
    <property type="molecule type" value="Genomic_DNA"/>
</dbReference>
<keyword evidence="4" id="KW-1185">Reference proteome</keyword>
<accession>A0AAV4NMN2</accession>
<dbReference type="InterPro" id="IPR002156">
    <property type="entry name" value="RNaseH_domain"/>
</dbReference>
<gene>
    <name evidence="3" type="primary">Thumpd1</name>
    <name evidence="3" type="ORF">CEXT_814081</name>
</gene>
<evidence type="ECO:0000259" key="2">
    <source>
        <dbReference type="Pfam" id="PF02926"/>
    </source>
</evidence>
<dbReference type="GO" id="GO:0003723">
    <property type="term" value="F:RNA binding"/>
    <property type="evidence" value="ECO:0007669"/>
    <property type="project" value="InterPro"/>
</dbReference>
<dbReference type="Pfam" id="PF02926">
    <property type="entry name" value="THUMP"/>
    <property type="match status" value="1"/>
</dbReference>
<protein>
    <submittedName>
        <fullName evidence="3">THUMP domain-containing protein 1</fullName>
    </submittedName>
</protein>
<dbReference type="Gene3D" id="3.30.2300.10">
    <property type="entry name" value="THUMP superfamily"/>
    <property type="match status" value="1"/>
</dbReference>
<dbReference type="PANTHER" id="PTHR13452">
    <property type="entry name" value="THUMP DOMAIN CONTAINING PROTEIN 1-RELATED"/>
    <property type="match status" value="1"/>
</dbReference>
<dbReference type="Gene3D" id="3.30.420.10">
    <property type="entry name" value="Ribonuclease H-like superfamily/Ribonuclease H"/>
    <property type="match status" value="1"/>
</dbReference>
<feature type="domain" description="THUMP" evidence="2">
    <location>
        <begin position="293"/>
        <end position="376"/>
    </location>
</feature>
<dbReference type="InterPro" id="IPR040183">
    <property type="entry name" value="THUMPD1-like"/>
</dbReference>
<dbReference type="Proteomes" id="UP001054945">
    <property type="component" value="Unassembled WGS sequence"/>
</dbReference>
<dbReference type="InterPro" id="IPR012337">
    <property type="entry name" value="RNaseH-like_sf"/>
</dbReference>
<sequence length="426" mass="48833">MTPTTVLSNASFNEDLKVKFIKHVEHPELLRQLALEIINNISPRALVIYTDGSKSDSGRTGSGIFMKTSTGEFRYRFRNPDHSSVFRSELTAISEALSLALDFKVPDVWILTDIKLNKNFFFVFTLIPKNHQVFLASYNKKKMSSMNENKKRKNKKKYFQTNKMHKSGVLETGLKGFLITCNNEQRCVKESYNLLNEFADDLFGTEIKNAEKPSCSTEVDIEEELNKEIENIKSNKRRFQQVCTKVKGILFINTTISDPTSLVTSIFENVLETGQKKGRFILKMIPIVITCKATHNDIRKHLDEYLQEFTKDDTDKKLSYKTESKIRHNSNISTSHVIWYVRESVEKYARDWTASLTEPQLIISVYVLRSICCIGLLKNYVAYRKYNLSEVAIANSKDNSEDPVTTQRLESNTALSVGSEENTESC</sequence>
<dbReference type="CDD" id="cd11717">
    <property type="entry name" value="THUMP_THUMPD1_like"/>
    <property type="match status" value="1"/>
</dbReference>
<dbReference type="SUPFAM" id="SSF53098">
    <property type="entry name" value="Ribonuclease H-like"/>
    <property type="match status" value="1"/>
</dbReference>
<evidence type="ECO:0000313" key="4">
    <source>
        <dbReference type="Proteomes" id="UP001054945"/>
    </source>
</evidence>
<proteinExistence type="predicted"/>
<dbReference type="GO" id="GO:0004523">
    <property type="term" value="F:RNA-DNA hybrid ribonuclease activity"/>
    <property type="evidence" value="ECO:0007669"/>
    <property type="project" value="InterPro"/>
</dbReference>
<dbReference type="SUPFAM" id="SSF143437">
    <property type="entry name" value="THUMP domain-like"/>
    <property type="match status" value="1"/>
</dbReference>
<dbReference type="InterPro" id="IPR004114">
    <property type="entry name" value="THUMP_dom"/>
</dbReference>
<organism evidence="3 4">
    <name type="scientific">Caerostris extrusa</name>
    <name type="common">Bark spider</name>
    <name type="synonym">Caerostris bankana</name>
    <dbReference type="NCBI Taxonomy" id="172846"/>
    <lineage>
        <taxon>Eukaryota</taxon>
        <taxon>Metazoa</taxon>
        <taxon>Ecdysozoa</taxon>
        <taxon>Arthropoda</taxon>
        <taxon>Chelicerata</taxon>
        <taxon>Arachnida</taxon>
        <taxon>Araneae</taxon>
        <taxon>Araneomorphae</taxon>
        <taxon>Entelegynae</taxon>
        <taxon>Araneoidea</taxon>
        <taxon>Araneidae</taxon>
        <taxon>Caerostris</taxon>
    </lineage>
</organism>
<comment type="caution">
    <text evidence="3">The sequence shown here is derived from an EMBL/GenBank/DDBJ whole genome shotgun (WGS) entry which is preliminary data.</text>
</comment>
<name>A0AAV4NMN2_CAEEX</name>
<evidence type="ECO:0000259" key="1">
    <source>
        <dbReference type="Pfam" id="PF00075"/>
    </source>
</evidence>
<dbReference type="AlphaFoldDB" id="A0AAV4NMN2"/>
<dbReference type="PANTHER" id="PTHR13452:SF10">
    <property type="entry name" value="THUMP DOMAIN-CONTAINING PROTEIN 1"/>
    <property type="match status" value="1"/>
</dbReference>
<dbReference type="GO" id="GO:0006400">
    <property type="term" value="P:tRNA modification"/>
    <property type="evidence" value="ECO:0007669"/>
    <property type="project" value="InterPro"/>
</dbReference>
<reference evidence="3 4" key="1">
    <citation type="submission" date="2021-06" db="EMBL/GenBank/DDBJ databases">
        <title>Caerostris extrusa draft genome.</title>
        <authorList>
            <person name="Kono N."/>
            <person name="Arakawa K."/>
        </authorList>
    </citation>
    <scope>NUCLEOTIDE SEQUENCE [LARGE SCALE GENOMIC DNA]</scope>
</reference>
<dbReference type="InterPro" id="IPR036397">
    <property type="entry name" value="RNaseH_sf"/>
</dbReference>